<sequence length="111" mass="12734">MVSVRSHRSQLMNDADLLSVFGSHSQHNIFLQYSQNGRQKSRTKKRTALIFLRKPSYRGPHSFFNETESAQRGSNISFGSHGVYLVQNARDLAEHRSFCIACHLTVNWHCV</sequence>
<protein>
    <submittedName>
        <fullName evidence="1">Uncharacterized protein</fullName>
    </submittedName>
</protein>
<gene>
    <name evidence="1" type="ORF">RRG08_065619</name>
</gene>
<dbReference type="AlphaFoldDB" id="A0AAE0YPI7"/>
<proteinExistence type="predicted"/>
<keyword evidence="2" id="KW-1185">Reference proteome</keyword>
<reference evidence="1" key="1">
    <citation type="journal article" date="2023" name="G3 (Bethesda)">
        <title>A reference genome for the long-term kleptoplast-retaining sea slug Elysia crispata morphotype clarki.</title>
        <authorList>
            <person name="Eastman K.E."/>
            <person name="Pendleton A.L."/>
            <person name="Shaikh M.A."/>
            <person name="Suttiyut T."/>
            <person name="Ogas R."/>
            <person name="Tomko P."/>
            <person name="Gavelis G."/>
            <person name="Widhalm J.R."/>
            <person name="Wisecaver J.H."/>
        </authorList>
    </citation>
    <scope>NUCLEOTIDE SEQUENCE</scope>
    <source>
        <strain evidence="1">ECLA1</strain>
    </source>
</reference>
<evidence type="ECO:0000313" key="2">
    <source>
        <dbReference type="Proteomes" id="UP001283361"/>
    </source>
</evidence>
<evidence type="ECO:0000313" key="1">
    <source>
        <dbReference type="EMBL" id="KAK3751713.1"/>
    </source>
</evidence>
<dbReference type="Proteomes" id="UP001283361">
    <property type="component" value="Unassembled WGS sequence"/>
</dbReference>
<accession>A0AAE0YPI7</accession>
<dbReference type="EMBL" id="JAWDGP010005809">
    <property type="protein sequence ID" value="KAK3751713.1"/>
    <property type="molecule type" value="Genomic_DNA"/>
</dbReference>
<comment type="caution">
    <text evidence="1">The sequence shown here is derived from an EMBL/GenBank/DDBJ whole genome shotgun (WGS) entry which is preliminary data.</text>
</comment>
<organism evidence="1 2">
    <name type="scientific">Elysia crispata</name>
    <name type="common">lettuce slug</name>
    <dbReference type="NCBI Taxonomy" id="231223"/>
    <lineage>
        <taxon>Eukaryota</taxon>
        <taxon>Metazoa</taxon>
        <taxon>Spiralia</taxon>
        <taxon>Lophotrochozoa</taxon>
        <taxon>Mollusca</taxon>
        <taxon>Gastropoda</taxon>
        <taxon>Heterobranchia</taxon>
        <taxon>Euthyneura</taxon>
        <taxon>Panpulmonata</taxon>
        <taxon>Sacoglossa</taxon>
        <taxon>Placobranchoidea</taxon>
        <taxon>Plakobranchidae</taxon>
        <taxon>Elysia</taxon>
    </lineage>
</organism>
<name>A0AAE0YPI7_9GAST</name>